<dbReference type="SUPFAM" id="SSF141868">
    <property type="entry name" value="EAL domain-like"/>
    <property type="match status" value="1"/>
</dbReference>
<dbReference type="Proteomes" id="UP000467006">
    <property type="component" value="Chromosome"/>
</dbReference>
<dbReference type="Gene3D" id="3.20.20.450">
    <property type="entry name" value="EAL domain"/>
    <property type="match status" value="1"/>
</dbReference>
<dbReference type="PROSITE" id="PS50887">
    <property type="entry name" value="GGDEF"/>
    <property type="match status" value="1"/>
</dbReference>
<sequence length="620" mass="67079">MSASAAPPSLDSVVTSVATKLMAATAATSAQVSQEVLADLVAYFGVDVSFLRYNDHSIRASRLVAEWPVRTGIPDPDPLAVVYYTDADPVFAHSEHAKRPMVFRPEASTDDYQRRIEEGRAVPQTSLAAAPLVSGDVTTGVLGFVKFGDREWTTEELNALEAITSLLAQVQARVLAEEQLRYLADHDDLTGLHNRRSLLAYLDNRLAAGQPGPVATLYFDLDRLKAINDYLGHTAGDWFIRVLAERLRREADDIDVIARLGGDEFVVVPAAPMDAETAEALAYRLRNTLNERVSIDGEMLTRTASIGIALGVPGQDSTSDLLRRADQAVLTAKSAGGNMISVFTEEMSLKGELRNDIELHLQSVIENGSLILHYLPEVDMRTGEILAIEALVRWQHPTRGLLSPESFIGVAESINLAGELGRWVMRTACAEFAGWRSRGVGHNIVLRLNVSPVQLVTDGFVDTVAGIISEFGIDPESVCLEITENVVVQDIETTRVTVAGLKDAGVQVAIDDFGTGYSALSHLKSLPVDTLKIDRSFVRELGSDPGDLAIVRAIIALAESFGLELVAEGVETEAAALTLLRHGCHRAQGFLLSRPIAGAAMESLLARGRIALNFSVSQRL</sequence>
<dbReference type="InterPro" id="IPR003018">
    <property type="entry name" value="GAF"/>
</dbReference>
<dbReference type="InterPro" id="IPR035919">
    <property type="entry name" value="EAL_sf"/>
</dbReference>
<dbReference type="PANTHER" id="PTHR44757:SF2">
    <property type="entry name" value="BIOFILM ARCHITECTURE MAINTENANCE PROTEIN MBAA"/>
    <property type="match status" value="1"/>
</dbReference>
<keyword evidence="2" id="KW-1185">Reference proteome</keyword>
<dbReference type="SUPFAM" id="SSF55073">
    <property type="entry name" value="Nucleotide cyclase"/>
    <property type="match status" value="1"/>
</dbReference>
<dbReference type="InterPro" id="IPR000160">
    <property type="entry name" value="GGDEF_dom"/>
</dbReference>
<dbReference type="SMART" id="SM00052">
    <property type="entry name" value="EAL"/>
    <property type="match status" value="1"/>
</dbReference>
<dbReference type="SMART" id="SM00267">
    <property type="entry name" value="GGDEF"/>
    <property type="match status" value="1"/>
</dbReference>
<dbReference type="OrthoDB" id="23692at2"/>
<dbReference type="InterPro" id="IPR001633">
    <property type="entry name" value="EAL_dom"/>
</dbReference>
<reference evidence="1 2" key="1">
    <citation type="journal article" date="2019" name="Emerg. Microbes Infect.">
        <title>Comprehensive subspecies identification of 175 nontuberculous mycobacteria species based on 7547 genomic profiles.</title>
        <authorList>
            <person name="Matsumoto Y."/>
            <person name="Kinjo T."/>
            <person name="Motooka D."/>
            <person name="Nabeya D."/>
            <person name="Jung N."/>
            <person name="Uechi K."/>
            <person name="Horii T."/>
            <person name="Iida T."/>
            <person name="Fujita J."/>
            <person name="Nakamura S."/>
        </authorList>
    </citation>
    <scope>NUCLEOTIDE SEQUENCE [LARGE SCALE GENOMIC DNA]</scope>
    <source>
        <strain evidence="1 2">JCM 6396</strain>
    </source>
</reference>
<dbReference type="Gene3D" id="3.30.70.270">
    <property type="match status" value="1"/>
</dbReference>
<dbReference type="EMBL" id="AP022563">
    <property type="protein sequence ID" value="BBX17672.1"/>
    <property type="molecule type" value="Genomic_DNA"/>
</dbReference>
<dbReference type="InterPro" id="IPR043128">
    <property type="entry name" value="Rev_trsase/Diguanyl_cyclase"/>
</dbReference>
<dbReference type="PROSITE" id="PS50883">
    <property type="entry name" value="EAL"/>
    <property type="match status" value="1"/>
</dbReference>
<dbReference type="Pfam" id="PF13185">
    <property type="entry name" value="GAF_2"/>
    <property type="match status" value="1"/>
</dbReference>
<dbReference type="Gene3D" id="3.30.450.40">
    <property type="match status" value="1"/>
</dbReference>
<dbReference type="CDD" id="cd01948">
    <property type="entry name" value="EAL"/>
    <property type="match status" value="1"/>
</dbReference>
<proteinExistence type="predicted"/>
<dbReference type="Pfam" id="PF00990">
    <property type="entry name" value="GGDEF"/>
    <property type="match status" value="1"/>
</dbReference>
<dbReference type="PANTHER" id="PTHR44757">
    <property type="entry name" value="DIGUANYLATE CYCLASE DGCP"/>
    <property type="match status" value="1"/>
</dbReference>
<dbReference type="InterPro" id="IPR029016">
    <property type="entry name" value="GAF-like_dom_sf"/>
</dbReference>
<dbReference type="SUPFAM" id="SSF55781">
    <property type="entry name" value="GAF domain-like"/>
    <property type="match status" value="1"/>
</dbReference>
<dbReference type="RefSeq" id="WP_098004927.1">
    <property type="nucleotide sequence ID" value="NZ_AP022563.1"/>
</dbReference>
<organism evidence="1 2">
    <name type="scientific">Mycolicibacterium duvalii</name>
    <dbReference type="NCBI Taxonomy" id="39688"/>
    <lineage>
        <taxon>Bacteria</taxon>
        <taxon>Bacillati</taxon>
        <taxon>Actinomycetota</taxon>
        <taxon>Actinomycetes</taxon>
        <taxon>Mycobacteriales</taxon>
        <taxon>Mycobacteriaceae</taxon>
        <taxon>Mycolicibacterium</taxon>
    </lineage>
</organism>
<name>A0A7I7K2R5_9MYCO</name>
<evidence type="ECO:0000313" key="2">
    <source>
        <dbReference type="Proteomes" id="UP000467006"/>
    </source>
</evidence>
<dbReference type="NCBIfam" id="TIGR00254">
    <property type="entry name" value="GGDEF"/>
    <property type="match status" value="1"/>
</dbReference>
<dbReference type="Pfam" id="PF00563">
    <property type="entry name" value="EAL"/>
    <property type="match status" value="1"/>
</dbReference>
<dbReference type="AlphaFoldDB" id="A0A7I7K2R5"/>
<dbReference type="InterPro" id="IPR029787">
    <property type="entry name" value="Nucleotide_cyclase"/>
</dbReference>
<dbReference type="SMART" id="SM00065">
    <property type="entry name" value="GAF"/>
    <property type="match status" value="1"/>
</dbReference>
<dbReference type="KEGG" id="mdu:MDUV_25320"/>
<accession>A0A7I7K2R5</accession>
<gene>
    <name evidence="1" type="ORF">MDUV_25320</name>
</gene>
<dbReference type="CDD" id="cd01949">
    <property type="entry name" value="GGDEF"/>
    <property type="match status" value="1"/>
</dbReference>
<dbReference type="InterPro" id="IPR052155">
    <property type="entry name" value="Biofilm_reg_signaling"/>
</dbReference>
<protein>
    <submittedName>
        <fullName evidence="1">Bifunctional diguanylate cyclase/phosphodiesterase</fullName>
    </submittedName>
</protein>
<evidence type="ECO:0000313" key="1">
    <source>
        <dbReference type="EMBL" id="BBX17672.1"/>
    </source>
</evidence>